<protein>
    <submittedName>
        <fullName evidence="5">dTDP-4-amino-4,6-dideoxygalactose transaminase</fullName>
        <ecNumber evidence="5">2.6.1.59</ecNumber>
    </submittedName>
</protein>
<keyword evidence="5" id="KW-0808">Transferase</keyword>
<dbReference type="AlphaFoldDB" id="A0A953L8R8"/>
<feature type="active site" description="Proton acceptor" evidence="2">
    <location>
        <position position="183"/>
    </location>
</feature>
<comment type="caution">
    <text evidence="5">The sequence shown here is derived from an EMBL/GenBank/DDBJ whole genome shotgun (WGS) entry which is preliminary data.</text>
</comment>
<evidence type="ECO:0000313" key="6">
    <source>
        <dbReference type="Proteomes" id="UP000753961"/>
    </source>
</evidence>
<dbReference type="Pfam" id="PF01041">
    <property type="entry name" value="DegT_DnrJ_EryC1"/>
    <property type="match status" value="1"/>
</dbReference>
<evidence type="ECO:0000256" key="1">
    <source>
        <dbReference type="ARBA" id="ARBA00037999"/>
    </source>
</evidence>
<dbReference type="PIRSF" id="PIRSF000390">
    <property type="entry name" value="PLP_StrS"/>
    <property type="match status" value="1"/>
</dbReference>
<keyword evidence="6" id="KW-1185">Reference proteome</keyword>
<dbReference type="GO" id="GO:0000271">
    <property type="term" value="P:polysaccharide biosynthetic process"/>
    <property type="evidence" value="ECO:0007669"/>
    <property type="project" value="TreeGrafter"/>
</dbReference>
<feature type="modified residue" description="N6-(pyridoxal phosphate)lysine" evidence="3">
    <location>
        <position position="183"/>
    </location>
</feature>
<accession>A0A953L8R8</accession>
<dbReference type="RefSeq" id="WP_222578368.1">
    <property type="nucleotide sequence ID" value="NZ_JAHVHU010000002.1"/>
</dbReference>
<evidence type="ECO:0000256" key="4">
    <source>
        <dbReference type="RuleBase" id="RU004508"/>
    </source>
</evidence>
<dbReference type="GO" id="GO:0019180">
    <property type="term" value="F:dTDP-4-amino-4,6-dideoxygalactose transaminase activity"/>
    <property type="evidence" value="ECO:0007669"/>
    <property type="project" value="UniProtKB-EC"/>
</dbReference>
<dbReference type="InterPro" id="IPR015424">
    <property type="entry name" value="PyrdxlP-dep_Trfase"/>
</dbReference>
<sequence>MLAKTIPFNQPYLANALPHIACAINKKHVSGNGYFTKKCHAYFRNLYARPTLLTTSCTVALEMATLLAEIGPGDEVIIPSFTFVSTANPFLLRGAKVVFADTMNEYPNLDVDAIEGLITPRTKALVCMHYGGVACDMEKLTALAAKYGLMIIEDAAHAILSYYKNQHLGTFGRFSTLSFHETKNITSGKGGLLILNQPEDISRAEILWEKGTNRTAFHRNETQKYEWMDLGSSYLPSEINAAVLYSQIEEINAIQKRRTTLWQNYYSGLLALETQGKIRLANLPDYATINGHLFFMECDSQKTRDRLIADLRKKGIHSVFHYLPLHESPFFKCKHDGRPLNNSVRFSERIIRLPLFYELKNKEQEYIIETIYNCL</sequence>
<dbReference type="NCBIfam" id="NF008687">
    <property type="entry name" value="PRK11706.1"/>
    <property type="match status" value="1"/>
</dbReference>
<name>A0A953L8R8_9BACT</name>
<gene>
    <name evidence="5" type="primary">rffA</name>
    <name evidence="5" type="synonym">fcnA</name>
    <name evidence="5" type="synonym">wecE</name>
    <name evidence="5" type="ORF">KUV50_01790</name>
</gene>
<dbReference type="PANTHER" id="PTHR30244:SF34">
    <property type="entry name" value="DTDP-4-AMINO-4,6-DIDEOXYGALACTOSE TRANSAMINASE"/>
    <property type="match status" value="1"/>
</dbReference>
<dbReference type="EMBL" id="JAHVHU010000002">
    <property type="protein sequence ID" value="MBY5956848.1"/>
    <property type="molecule type" value="Genomic_DNA"/>
</dbReference>
<dbReference type="InterPro" id="IPR015421">
    <property type="entry name" value="PyrdxlP-dep_Trfase_major"/>
</dbReference>
<comment type="similarity">
    <text evidence="1 4">Belongs to the DegT/DnrJ/EryC1 family.</text>
</comment>
<reference evidence="5" key="1">
    <citation type="submission" date="2021-06" db="EMBL/GenBank/DDBJ databases">
        <title>44 bacteria genomes isolated from Dapeng, Shenzhen.</title>
        <authorList>
            <person name="Zheng W."/>
            <person name="Yu S."/>
            <person name="Huang Y."/>
        </authorList>
    </citation>
    <scope>NUCLEOTIDE SEQUENCE</scope>
    <source>
        <strain evidence="5">DP5N28-2</strain>
    </source>
</reference>
<keyword evidence="5" id="KW-0032">Aminotransferase</keyword>
<evidence type="ECO:0000313" key="5">
    <source>
        <dbReference type="EMBL" id="MBY5956848.1"/>
    </source>
</evidence>
<proteinExistence type="inferred from homology"/>
<dbReference type="CDD" id="cd00616">
    <property type="entry name" value="AHBA_syn"/>
    <property type="match status" value="1"/>
</dbReference>
<evidence type="ECO:0000256" key="2">
    <source>
        <dbReference type="PIRSR" id="PIRSR000390-1"/>
    </source>
</evidence>
<dbReference type="EC" id="2.6.1.59" evidence="5"/>
<keyword evidence="3 4" id="KW-0663">Pyridoxal phosphate</keyword>
<dbReference type="Gene3D" id="3.40.640.10">
    <property type="entry name" value="Type I PLP-dependent aspartate aminotransferase-like (Major domain)"/>
    <property type="match status" value="1"/>
</dbReference>
<dbReference type="Proteomes" id="UP000753961">
    <property type="component" value="Unassembled WGS sequence"/>
</dbReference>
<dbReference type="GO" id="GO:0030170">
    <property type="term" value="F:pyridoxal phosphate binding"/>
    <property type="evidence" value="ECO:0007669"/>
    <property type="project" value="TreeGrafter"/>
</dbReference>
<evidence type="ECO:0000256" key="3">
    <source>
        <dbReference type="PIRSR" id="PIRSR000390-2"/>
    </source>
</evidence>
<organism evidence="5 6">
    <name type="scientific">Membranihabitans marinus</name>
    <dbReference type="NCBI Taxonomy" id="1227546"/>
    <lineage>
        <taxon>Bacteria</taxon>
        <taxon>Pseudomonadati</taxon>
        <taxon>Bacteroidota</taxon>
        <taxon>Saprospiria</taxon>
        <taxon>Saprospirales</taxon>
        <taxon>Saprospiraceae</taxon>
        <taxon>Membranihabitans</taxon>
    </lineage>
</organism>
<dbReference type="InterPro" id="IPR000653">
    <property type="entry name" value="DegT/StrS_aminotransferase"/>
</dbReference>
<dbReference type="SUPFAM" id="SSF53383">
    <property type="entry name" value="PLP-dependent transferases"/>
    <property type="match status" value="1"/>
</dbReference>
<dbReference type="PANTHER" id="PTHR30244">
    <property type="entry name" value="TRANSAMINASE"/>
    <property type="match status" value="1"/>
</dbReference>